<sequence>MLLLFFGSAIIVILSIRLLTRRNAKNFLSTILPGQTDFRICNLRSSSRSHPSCIVTSPSGNSSHLTLSKTNRASRPRISAAPENGWV</sequence>
<dbReference type="GO" id="GO:0008237">
    <property type="term" value="F:metallopeptidase activity"/>
    <property type="evidence" value="ECO:0007669"/>
    <property type="project" value="UniProtKB-KW"/>
</dbReference>
<dbReference type="AlphaFoldDB" id="A0AAV4V6B7"/>
<dbReference type="EMBL" id="BPLQ01012440">
    <property type="protein sequence ID" value="GIY65491.1"/>
    <property type="molecule type" value="Genomic_DNA"/>
</dbReference>
<accession>A0AAV4V6B7</accession>
<proteinExistence type="predicted"/>
<feature type="region of interest" description="Disordered" evidence="1">
    <location>
        <begin position="52"/>
        <end position="87"/>
    </location>
</feature>
<reference evidence="2 3" key="1">
    <citation type="submission" date="2021-06" db="EMBL/GenBank/DDBJ databases">
        <title>Caerostris darwini draft genome.</title>
        <authorList>
            <person name="Kono N."/>
            <person name="Arakawa K."/>
        </authorList>
    </citation>
    <scope>NUCLEOTIDE SEQUENCE [LARGE SCALE GENOMIC DNA]</scope>
</reference>
<evidence type="ECO:0000256" key="1">
    <source>
        <dbReference type="SAM" id="MobiDB-lite"/>
    </source>
</evidence>
<gene>
    <name evidence="2" type="primary">X975_05227</name>
    <name evidence="2" type="ORF">CDAR_551881</name>
</gene>
<dbReference type="Proteomes" id="UP001054837">
    <property type="component" value="Unassembled WGS sequence"/>
</dbReference>
<keyword evidence="2" id="KW-0378">Hydrolase</keyword>
<keyword evidence="2" id="KW-0645">Protease</keyword>
<name>A0AAV4V6B7_9ARAC</name>
<protein>
    <submittedName>
        <fullName evidence="2">Disintegrin and metalloproteinase domain-containing protein 10</fullName>
    </submittedName>
</protein>
<comment type="caution">
    <text evidence="2">The sequence shown here is derived from an EMBL/GenBank/DDBJ whole genome shotgun (WGS) entry which is preliminary data.</text>
</comment>
<feature type="compositionally biased region" description="Polar residues" evidence="1">
    <location>
        <begin position="52"/>
        <end position="73"/>
    </location>
</feature>
<keyword evidence="3" id="KW-1185">Reference proteome</keyword>
<evidence type="ECO:0000313" key="3">
    <source>
        <dbReference type="Proteomes" id="UP001054837"/>
    </source>
</evidence>
<keyword evidence="2" id="KW-0482">Metalloprotease</keyword>
<evidence type="ECO:0000313" key="2">
    <source>
        <dbReference type="EMBL" id="GIY65491.1"/>
    </source>
</evidence>
<organism evidence="2 3">
    <name type="scientific">Caerostris darwini</name>
    <dbReference type="NCBI Taxonomy" id="1538125"/>
    <lineage>
        <taxon>Eukaryota</taxon>
        <taxon>Metazoa</taxon>
        <taxon>Ecdysozoa</taxon>
        <taxon>Arthropoda</taxon>
        <taxon>Chelicerata</taxon>
        <taxon>Arachnida</taxon>
        <taxon>Araneae</taxon>
        <taxon>Araneomorphae</taxon>
        <taxon>Entelegynae</taxon>
        <taxon>Araneoidea</taxon>
        <taxon>Araneidae</taxon>
        <taxon>Caerostris</taxon>
    </lineage>
</organism>